<accession>A0ABD5RVU1</accession>
<organism evidence="2 3">
    <name type="scientific">Halobium palmae</name>
    <dbReference type="NCBI Taxonomy" id="1776492"/>
    <lineage>
        <taxon>Archaea</taxon>
        <taxon>Methanobacteriati</taxon>
        <taxon>Methanobacteriota</taxon>
        <taxon>Stenosarchaea group</taxon>
        <taxon>Halobacteria</taxon>
        <taxon>Halobacteriales</taxon>
        <taxon>Haloferacaceae</taxon>
        <taxon>Halobium</taxon>
    </lineage>
</organism>
<feature type="transmembrane region" description="Helical" evidence="1">
    <location>
        <begin position="12"/>
        <end position="31"/>
    </location>
</feature>
<evidence type="ECO:0000313" key="3">
    <source>
        <dbReference type="Proteomes" id="UP001596328"/>
    </source>
</evidence>
<gene>
    <name evidence="2" type="ORF">ACFQE1_02430</name>
</gene>
<feature type="transmembrane region" description="Helical" evidence="1">
    <location>
        <begin position="37"/>
        <end position="57"/>
    </location>
</feature>
<sequence length="63" mass="7035">MAKPVTISRWKLVLAATLGFLGAISAGYQIIQGNQDFLTIVWFVVFLFFILSSVWSIRVGNTE</sequence>
<keyword evidence="1" id="KW-0472">Membrane</keyword>
<dbReference type="Proteomes" id="UP001596328">
    <property type="component" value="Unassembled WGS sequence"/>
</dbReference>
<evidence type="ECO:0000313" key="2">
    <source>
        <dbReference type="EMBL" id="MFC6723267.1"/>
    </source>
</evidence>
<comment type="caution">
    <text evidence="2">The sequence shown here is derived from an EMBL/GenBank/DDBJ whole genome shotgun (WGS) entry which is preliminary data.</text>
</comment>
<proteinExistence type="predicted"/>
<keyword evidence="1" id="KW-0812">Transmembrane</keyword>
<dbReference type="EMBL" id="JBHSWU010000009">
    <property type="protein sequence ID" value="MFC6723267.1"/>
    <property type="molecule type" value="Genomic_DNA"/>
</dbReference>
<name>A0ABD5RVU1_9EURY</name>
<dbReference type="AlphaFoldDB" id="A0ABD5RVU1"/>
<evidence type="ECO:0000256" key="1">
    <source>
        <dbReference type="SAM" id="Phobius"/>
    </source>
</evidence>
<keyword evidence="3" id="KW-1185">Reference proteome</keyword>
<keyword evidence="1" id="KW-1133">Transmembrane helix</keyword>
<reference evidence="2 3" key="1">
    <citation type="journal article" date="2019" name="Int. J. Syst. Evol. Microbiol.">
        <title>The Global Catalogue of Microorganisms (GCM) 10K type strain sequencing project: providing services to taxonomists for standard genome sequencing and annotation.</title>
        <authorList>
            <consortium name="The Broad Institute Genomics Platform"/>
            <consortium name="The Broad Institute Genome Sequencing Center for Infectious Disease"/>
            <person name="Wu L."/>
            <person name="Ma J."/>
        </authorList>
    </citation>
    <scope>NUCLEOTIDE SEQUENCE [LARGE SCALE GENOMIC DNA]</scope>
    <source>
        <strain evidence="2 3">NBRC 111368</strain>
    </source>
</reference>
<protein>
    <submittedName>
        <fullName evidence="2">Uncharacterized protein</fullName>
    </submittedName>
</protein>